<dbReference type="Pfam" id="PF07963">
    <property type="entry name" value="N_methyl"/>
    <property type="match status" value="1"/>
</dbReference>
<evidence type="ECO:0000313" key="2">
    <source>
        <dbReference type="EMBL" id="SDU49817.1"/>
    </source>
</evidence>
<keyword evidence="1" id="KW-0472">Membrane</keyword>
<dbReference type="PROSITE" id="PS00409">
    <property type="entry name" value="PROKAR_NTER_METHYL"/>
    <property type="match status" value="1"/>
</dbReference>
<dbReference type="Proteomes" id="UP000199608">
    <property type="component" value="Unassembled WGS sequence"/>
</dbReference>
<feature type="transmembrane region" description="Helical" evidence="1">
    <location>
        <begin position="12"/>
        <end position="31"/>
    </location>
</feature>
<evidence type="ECO:0000256" key="1">
    <source>
        <dbReference type="SAM" id="Phobius"/>
    </source>
</evidence>
<proteinExistence type="predicted"/>
<gene>
    <name evidence="2" type="ORF">SAMN04487931_11056</name>
</gene>
<dbReference type="RefSeq" id="WP_092236332.1">
    <property type="nucleotide sequence ID" value="NZ_FNLL01000010.1"/>
</dbReference>
<dbReference type="EMBL" id="FNLL01000010">
    <property type="protein sequence ID" value="SDU49817.1"/>
    <property type="molecule type" value="Genomic_DNA"/>
</dbReference>
<dbReference type="InterPro" id="IPR012902">
    <property type="entry name" value="N_methyl_site"/>
</dbReference>
<keyword evidence="3" id="KW-1185">Reference proteome</keyword>
<dbReference type="SUPFAM" id="SSF54523">
    <property type="entry name" value="Pili subunits"/>
    <property type="match status" value="1"/>
</dbReference>
<dbReference type="NCBIfam" id="TIGR02532">
    <property type="entry name" value="IV_pilin_GFxxxE"/>
    <property type="match status" value="1"/>
</dbReference>
<name>A0A1H2J027_9BACT</name>
<sequence>MKFKQNSQTGFTLIEVMVVVFIVGLILAMVLPRAMRASVDTKYQLVRQGATEIAAWANEWARREITLQPETAVSTLNDYMQTLGDSGSVDWIAASDNTSNWQGTPEKIPTRGSAPNDVPSTTVKDIMPQDKVIKNPFNGLYMFSGNNLPSGTNIFPGALGCAYVADGVYNYYALIFQGTDATSVTDFYANMGTSLEGLRSGVYINRLRP</sequence>
<organism evidence="2 3">
    <name type="scientific">Desulfobacula phenolica</name>
    <dbReference type="NCBI Taxonomy" id="90732"/>
    <lineage>
        <taxon>Bacteria</taxon>
        <taxon>Pseudomonadati</taxon>
        <taxon>Thermodesulfobacteriota</taxon>
        <taxon>Desulfobacteria</taxon>
        <taxon>Desulfobacterales</taxon>
        <taxon>Desulfobacteraceae</taxon>
        <taxon>Desulfobacula</taxon>
    </lineage>
</organism>
<reference evidence="3" key="1">
    <citation type="submission" date="2016-10" db="EMBL/GenBank/DDBJ databases">
        <authorList>
            <person name="Varghese N."/>
            <person name="Submissions S."/>
        </authorList>
    </citation>
    <scope>NUCLEOTIDE SEQUENCE [LARGE SCALE GENOMIC DNA]</scope>
    <source>
        <strain evidence="3">DSM 3384</strain>
    </source>
</reference>
<dbReference type="Gene3D" id="3.30.700.10">
    <property type="entry name" value="Glycoprotein, Type 4 Pilin"/>
    <property type="match status" value="1"/>
</dbReference>
<keyword evidence="1" id="KW-0812">Transmembrane</keyword>
<evidence type="ECO:0000313" key="3">
    <source>
        <dbReference type="Proteomes" id="UP000199608"/>
    </source>
</evidence>
<dbReference type="AlphaFoldDB" id="A0A1H2J027"/>
<dbReference type="InterPro" id="IPR045584">
    <property type="entry name" value="Pilin-like"/>
</dbReference>
<protein>
    <submittedName>
        <fullName evidence="2">Prepilin-type N-terminal cleavage/methylation domain-containing protein</fullName>
    </submittedName>
</protein>
<keyword evidence="1" id="KW-1133">Transmembrane helix</keyword>
<accession>A0A1H2J027</accession>